<organism evidence="1 2">
    <name type="scientific">Pseudomonas typographi</name>
    <dbReference type="NCBI Taxonomy" id="2715964"/>
    <lineage>
        <taxon>Bacteria</taxon>
        <taxon>Pseudomonadati</taxon>
        <taxon>Pseudomonadota</taxon>
        <taxon>Gammaproteobacteria</taxon>
        <taxon>Pseudomonadales</taxon>
        <taxon>Pseudomonadaceae</taxon>
        <taxon>Pseudomonas</taxon>
    </lineage>
</organism>
<sequence length="137" mass="15170">MSDILPRLWVASLNKTLQSEIDKCIADGEVNALELAKFRKSADAQVATAITTGASAAVKEALEKLAKAADDTHLAIVDLDKIYRPLEEDLKAAIEVAVQYQLVQTVLSYNFSLDKQLVYYPEGKQGLADWLKHRQQP</sequence>
<proteinExistence type="predicted"/>
<reference evidence="1 2" key="1">
    <citation type="journal article" date="2020" name="Insects">
        <title>Bacteria Belonging to Pseudomonas typographi sp. nov. from the Bark Beetle Ips typographus Have Genomic Potential to Aid in the Host Ecology.</title>
        <authorList>
            <person name="Peral-Aranega E."/>
            <person name="Saati-Santamaria Z."/>
            <person name="Kolarik M."/>
            <person name="Rivas R."/>
            <person name="Garcia-Fraile P."/>
        </authorList>
    </citation>
    <scope>NUCLEOTIDE SEQUENCE [LARGE SCALE GENOMIC DNA]</scope>
    <source>
        <strain evidence="1 2">CA3A</strain>
    </source>
</reference>
<evidence type="ECO:0000313" key="1">
    <source>
        <dbReference type="EMBL" id="MBD1598539.1"/>
    </source>
</evidence>
<keyword evidence="2" id="KW-1185">Reference proteome</keyword>
<accession>A0ABR7YZJ0</accession>
<name>A0ABR7YZJ0_9PSED</name>
<gene>
    <name evidence="1" type="ORF">HAQ05_07460</name>
</gene>
<dbReference type="EMBL" id="JAAOCA010000007">
    <property type="protein sequence ID" value="MBD1598539.1"/>
    <property type="molecule type" value="Genomic_DNA"/>
</dbReference>
<dbReference type="Proteomes" id="UP000805841">
    <property type="component" value="Unassembled WGS sequence"/>
</dbReference>
<evidence type="ECO:0000313" key="2">
    <source>
        <dbReference type="Proteomes" id="UP000805841"/>
    </source>
</evidence>
<comment type="caution">
    <text evidence="1">The sequence shown here is derived from an EMBL/GenBank/DDBJ whole genome shotgun (WGS) entry which is preliminary data.</text>
</comment>
<dbReference type="RefSeq" id="WP_190418970.1">
    <property type="nucleotide sequence ID" value="NZ_JAAOCA010000007.1"/>
</dbReference>
<protein>
    <submittedName>
        <fullName evidence="1">Uncharacterized protein</fullName>
    </submittedName>
</protein>